<dbReference type="InterPro" id="IPR036259">
    <property type="entry name" value="MFS_trans_sf"/>
</dbReference>
<accession>A0A9W5QWU9</accession>
<proteinExistence type="predicted"/>
<name>A0A9W5QWU9_BACCE</name>
<gene>
    <name evidence="2" type="ORF">IGM_01912</name>
</gene>
<keyword evidence="1" id="KW-1133">Transmembrane helix</keyword>
<protein>
    <submittedName>
        <fullName evidence="2">Uncharacterized protein</fullName>
    </submittedName>
</protein>
<evidence type="ECO:0000256" key="1">
    <source>
        <dbReference type="SAM" id="Phobius"/>
    </source>
</evidence>
<keyword evidence="1" id="KW-0812">Transmembrane</keyword>
<reference evidence="2 3" key="1">
    <citation type="submission" date="2012-12" db="EMBL/GenBank/DDBJ databases">
        <title>The Genome Sequence of Bacillus cereus HuB4-4.</title>
        <authorList>
            <consortium name="The Broad Institute Genome Sequencing Platform"/>
            <consortium name="The Broad Institute Genome Sequencing Center for Infectious Disease"/>
            <person name="Feldgarden M."/>
            <person name="Van der Auwera G.A."/>
            <person name="Mahillon J."/>
            <person name="Duprez V."/>
            <person name="Timmery S."/>
            <person name="Mattelet C."/>
            <person name="Dierick K."/>
            <person name="Sun M."/>
            <person name="Yu Z."/>
            <person name="Zhu L."/>
            <person name="Hu X."/>
            <person name="Shank E.B."/>
            <person name="Swiecicka I."/>
            <person name="Hansen B.M."/>
            <person name="Andrup L."/>
            <person name="Walker B."/>
            <person name="Young S.K."/>
            <person name="Zeng Q."/>
            <person name="Gargeya S."/>
            <person name="Fitzgerald M."/>
            <person name="Haas B."/>
            <person name="Abouelleil A."/>
            <person name="Alvarado L."/>
            <person name="Arachchi H.M."/>
            <person name="Berlin A.M."/>
            <person name="Chapman S.B."/>
            <person name="Dewar J."/>
            <person name="Goldberg J."/>
            <person name="Griggs A."/>
            <person name="Gujja S."/>
            <person name="Hansen M."/>
            <person name="Howarth C."/>
            <person name="Imamovic A."/>
            <person name="Larimer J."/>
            <person name="McCowan C."/>
            <person name="Murphy C."/>
            <person name="Neiman D."/>
            <person name="Pearson M."/>
            <person name="Priest M."/>
            <person name="Roberts A."/>
            <person name="Saif S."/>
            <person name="Shea T."/>
            <person name="Sisk P."/>
            <person name="Sykes S."/>
            <person name="Wortman J."/>
            <person name="Nusbaum C."/>
            <person name="Birren B."/>
        </authorList>
    </citation>
    <scope>NUCLEOTIDE SEQUENCE [LARGE SCALE GENOMIC DNA]</scope>
    <source>
        <strain evidence="2 3">HuB4-4</strain>
    </source>
</reference>
<comment type="caution">
    <text evidence="2">The sequence shown here is derived from an EMBL/GenBank/DDBJ whole genome shotgun (WGS) entry which is preliminary data.</text>
</comment>
<feature type="transmembrane region" description="Helical" evidence="1">
    <location>
        <begin position="38"/>
        <end position="61"/>
    </location>
</feature>
<sequence>MYVPVCQSIMADMVSDEARGSYMAINGMVFQVAKMNGALGVMLVSFICILGYECSVLYCWYEQY</sequence>
<dbReference type="SUPFAM" id="SSF103473">
    <property type="entry name" value="MFS general substrate transporter"/>
    <property type="match status" value="1"/>
</dbReference>
<dbReference type="AlphaFoldDB" id="A0A9W5QWU9"/>
<keyword evidence="1" id="KW-0472">Membrane</keyword>
<evidence type="ECO:0000313" key="2">
    <source>
        <dbReference type="EMBL" id="EOP91852.1"/>
    </source>
</evidence>
<evidence type="ECO:0000313" key="3">
    <source>
        <dbReference type="Proteomes" id="UP000014009"/>
    </source>
</evidence>
<dbReference type="EMBL" id="AHEF01000037">
    <property type="protein sequence ID" value="EOP91852.1"/>
    <property type="molecule type" value="Genomic_DNA"/>
</dbReference>
<organism evidence="2 3">
    <name type="scientific">Bacillus cereus HuB4-4</name>
    <dbReference type="NCBI Taxonomy" id="1053211"/>
    <lineage>
        <taxon>Bacteria</taxon>
        <taxon>Bacillati</taxon>
        <taxon>Bacillota</taxon>
        <taxon>Bacilli</taxon>
        <taxon>Bacillales</taxon>
        <taxon>Bacillaceae</taxon>
        <taxon>Bacillus</taxon>
        <taxon>Bacillus cereus group</taxon>
    </lineage>
</organism>
<dbReference type="Proteomes" id="UP000014009">
    <property type="component" value="Unassembled WGS sequence"/>
</dbReference>